<organism evidence="2 3">
    <name type="scientific">Priestia endophytica DSM 13796</name>
    <dbReference type="NCBI Taxonomy" id="1121089"/>
    <lineage>
        <taxon>Bacteria</taxon>
        <taxon>Bacillati</taxon>
        <taxon>Bacillota</taxon>
        <taxon>Bacilli</taxon>
        <taxon>Bacillales</taxon>
        <taxon>Bacillaceae</taxon>
        <taxon>Priestia</taxon>
    </lineage>
</organism>
<protein>
    <submittedName>
        <fullName evidence="2">Uncharacterized protein</fullName>
    </submittedName>
</protein>
<sequence length="134" mass="15044">MGYDVWGGVKNVASDAWDKTKDTANDVKDKLEDAKEEAERQLLRAKYLAQAEALDSYANNVRKALEDFNQAPQENAKAYNAHAVDWQGKKKEAYDDYQNQLRTVAGEARVDGQNLIIEIEKKAAQLREKAGNLA</sequence>
<keyword evidence="3" id="KW-1185">Reference proteome</keyword>
<comment type="caution">
    <text evidence="2">The sequence shown here is derived from an EMBL/GenBank/DDBJ whole genome shotgun (WGS) entry which is preliminary data.</text>
</comment>
<proteinExistence type="predicted"/>
<gene>
    <name evidence="2" type="ORF">SAMN02745910_02541</name>
</gene>
<accession>A0A1I6AAL4</accession>
<dbReference type="SUPFAM" id="SSF140453">
    <property type="entry name" value="EsxAB dimer-like"/>
    <property type="match status" value="1"/>
</dbReference>
<dbReference type="GeneID" id="93711188"/>
<dbReference type="InterPro" id="IPR036689">
    <property type="entry name" value="ESAT-6-like_sf"/>
</dbReference>
<dbReference type="EMBL" id="FOXX01000006">
    <property type="protein sequence ID" value="SFQ65663.1"/>
    <property type="molecule type" value="Genomic_DNA"/>
</dbReference>
<dbReference type="Proteomes" id="UP000182762">
    <property type="component" value="Unassembled WGS sequence"/>
</dbReference>
<name>A0A1I6AAL4_9BACI</name>
<evidence type="ECO:0000313" key="3">
    <source>
        <dbReference type="Proteomes" id="UP000182762"/>
    </source>
</evidence>
<dbReference type="RefSeq" id="WP_040056573.1">
    <property type="nucleotide sequence ID" value="NZ_FOXX01000006.1"/>
</dbReference>
<evidence type="ECO:0000256" key="1">
    <source>
        <dbReference type="SAM" id="Coils"/>
    </source>
</evidence>
<feature type="coiled-coil region" evidence="1">
    <location>
        <begin position="17"/>
        <end position="48"/>
    </location>
</feature>
<evidence type="ECO:0000313" key="2">
    <source>
        <dbReference type="EMBL" id="SFQ65663.1"/>
    </source>
</evidence>
<reference evidence="2 3" key="1">
    <citation type="submission" date="2016-10" db="EMBL/GenBank/DDBJ databases">
        <authorList>
            <person name="Varghese N."/>
            <person name="Submissions S."/>
        </authorList>
    </citation>
    <scope>NUCLEOTIDE SEQUENCE [LARGE SCALE GENOMIC DNA]</scope>
    <source>
        <strain evidence="2 3">DSM 13796</strain>
    </source>
</reference>
<keyword evidence="1" id="KW-0175">Coiled coil</keyword>